<evidence type="ECO:0000256" key="1">
    <source>
        <dbReference type="ARBA" id="ARBA00000900"/>
    </source>
</evidence>
<feature type="compositionally biased region" description="Basic and acidic residues" evidence="28">
    <location>
        <begin position="334"/>
        <end position="343"/>
    </location>
</feature>
<evidence type="ECO:0000256" key="15">
    <source>
        <dbReference type="ARBA" id="ARBA00022801"/>
    </source>
</evidence>
<evidence type="ECO:0000256" key="22">
    <source>
        <dbReference type="ARBA" id="ARBA00064239"/>
    </source>
</evidence>
<dbReference type="InterPro" id="IPR013083">
    <property type="entry name" value="Znf_RING/FYVE/PHD"/>
</dbReference>
<feature type="compositionally biased region" description="Polar residues" evidence="28">
    <location>
        <begin position="237"/>
        <end position="246"/>
    </location>
</feature>
<keyword evidence="18" id="KW-0391">Immunity</keyword>
<dbReference type="InterPro" id="IPR018957">
    <property type="entry name" value="Znf_C3HC4_RING-type"/>
</dbReference>
<reference evidence="45" key="13">
    <citation type="journal article" date="2014" name="J. Proteomics">
        <title>An enzyme assisted RP-RPLC approach for in-depth analysis of human liver phosphoproteome.</title>
        <authorList>
            <person name="Bian Y."/>
            <person name="Song C."/>
            <person name="Cheng K."/>
            <person name="Dong M."/>
            <person name="Wang F."/>
            <person name="Huang J."/>
            <person name="Sun D."/>
            <person name="Wang L."/>
            <person name="Ye M."/>
            <person name="Zou H."/>
        </authorList>
    </citation>
    <scope>IDENTIFICATION BY MASS SPECTROMETRY [LARGE SCALE ANALYSIS]</scope>
</reference>
<comment type="catalytic activity">
    <reaction evidence="1">
        <text>S-ubiquitinyl-[E2 ubiquitin-conjugating enzyme]-L-cysteine + [acceptor protein]-L-lysine = [E2 ubiquitin-conjugating enzyme]-L-cysteine + N(6)-ubiquitinyl-[acceptor protein]-L-lysine.</text>
        <dbReference type="EC" id="2.3.2.27"/>
    </reaction>
</comment>
<dbReference type="PROSITE" id="PS50089">
    <property type="entry name" value="ZF_RING_2"/>
    <property type="match status" value="1"/>
</dbReference>
<evidence type="ECO:0000256" key="8">
    <source>
        <dbReference type="ARBA" id="ARBA00022657"/>
    </source>
</evidence>
<evidence type="ECO:0000256" key="7">
    <source>
        <dbReference type="ARBA" id="ARBA00022490"/>
    </source>
</evidence>
<dbReference type="SUPFAM" id="SSF52540">
    <property type="entry name" value="P-loop containing nucleoside triphosphate hydrolases"/>
    <property type="match status" value="2"/>
</dbReference>
<dbReference type="PDB" id="9JW1">
    <property type="method" value="EM"/>
    <property type="resolution" value="3.46 A"/>
    <property type="chains" value="A=420-5256"/>
</dbReference>
<comment type="pathway">
    <text evidence="4">Protein modification; protein ubiquitination.</text>
</comment>
<keyword evidence="10" id="KW-0808">Transferase</keyword>
<keyword evidence="11 33" id="KW-0479">Metal-binding</keyword>
<dbReference type="GO" id="GO:0005730">
    <property type="term" value="C:nucleolus"/>
    <property type="evidence" value="ECO:0000314"/>
    <property type="project" value="HPA"/>
</dbReference>
<dbReference type="CDD" id="cd16561">
    <property type="entry name" value="RING-HC_RNF213"/>
    <property type="match status" value="1"/>
</dbReference>
<evidence type="ECO:0000256" key="27">
    <source>
        <dbReference type="PROSITE-ProRule" id="PRU00175"/>
    </source>
</evidence>
<keyword evidence="34 35" id="KW-1267">Proteomics identification</keyword>
<evidence type="ECO:0000256" key="4">
    <source>
        <dbReference type="ARBA" id="ARBA00004906"/>
    </source>
</evidence>
<dbReference type="ExpressionAtlas" id="A0A0A0MTC1">
    <property type="expression patterns" value="baseline and differential"/>
</dbReference>
<evidence type="ECO:0007829" key="43">
    <source>
        <dbReference type="PubMed" id="21406692"/>
    </source>
</evidence>
<evidence type="ECO:0000256" key="25">
    <source>
        <dbReference type="ARBA" id="ARBA00079490"/>
    </source>
</evidence>
<dbReference type="GO" id="GO:0002376">
    <property type="term" value="P:immune system process"/>
    <property type="evidence" value="ECO:0007669"/>
    <property type="project" value="UniProtKB-KW"/>
</dbReference>
<evidence type="ECO:0000313" key="32">
    <source>
        <dbReference type="Proteomes" id="UP000005640"/>
    </source>
</evidence>
<dbReference type="GeneTree" id="ENSGT00630000089884"/>
<dbReference type="GO" id="GO:0120323">
    <property type="term" value="P:lipid ubiquitination"/>
    <property type="evidence" value="ECO:0007669"/>
    <property type="project" value="UniProtKB-ARBA"/>
</dbReference>
<feature type="binding site" evidence="33">
    <location>
        <position position="2044"/>
    </location>
    <ligand>
        <name>ATP</name>
        <dbReference type="ChEBI" id="CHEBI:30616"/>
    </ligand>
</feature>
<dbReference type="FunFam" id="3.30.40.10:FF:000488">
    <property type="entry name" value="E3 ubiquitin-protein ligase RNF213"/>
    <property type="match status" value="1"/>
</dbReference>
<accession>A0A0A0MTC1</accession>
<keyword evidence="20" id="KW-0511">Multifunctional enzyme</keyword>
<keyword evidence="17 33" id="KW-0067">ATP-binding</keyword>
<evidence type="ECO:0007829" key="40">
    <source>
        <dbReference type="PubMed" id="19690332"/>
    </source>
</evidence>
<dbReference type="EC" id="2.3.2.27" evidence="6"/>
<evidence type="ECO:0007829" key="42">
    <source>
        <dbReference type="PubMed" id="21269460"/>
    </source>
</evidence>
<evidence type="ECO:0007829" key="34">
    <source>
        <dbReference type="PeptideAtlas" id="A0A0A0MTC1"/>
    </source>
</evidence>
<evidence type="ECO:0000256" key="18">
    <source>
        <dbReference type="ARBA" id="ARBA00022859"/>
    </source>
</evidence>
<gene>
    <name evidence="31" type="primary">RNF213</name>
</gene>
<feature type="binding site" evidence="33">
    <location>
        <position position="2204"/>
    </location>
    <ligand>
        <name>ATP</name>
        <dbReference type="ChEBI" id="CHEBI:30616"/>
    </ligand>
</feature>
<reference evidence="43" key="11">
    <citation type="journal article" date="2011" name="Sci. Signal.">
        <title>System-wide temporal characterization of the proteome and phosphoproteome of human embryonic stem cell differentiation.</title>
        <authorList>
            <person name="Rigbolt K.T."/>
            <person name="Prokhorova T.A."/>
            <person name="Akimov V."/>
            <person name="Henningsen J."/>
            <person name="Johansen P.T."/>
            <person name="Kratchmarova I."/>
            <person name="Kassem M."/>
            <person name="Mann M."/>
            <person name="Olsen J.V."/>
            <person name="Blagoev B."/>
        </authorList>
    </citation>
    <scope>IDENTIFICATION BY MASS SPECTROMETRY [LARGE SCALE ANALYSIS]</scope>
</reference>
<dbReference type="Proteomes" id="UP000005640">
    <property type="component" value="Chromosome 17"/>
</dbReference>
<dbReference type="SUPFAM" id="SSF57850">
    <property type="entry name" value="RING/U-box"/>
    <property type="match status" value="1"/>
</dbReference>
<keyword evidence="19" id="KW-0443">Lipid metabolism</keyword>
<evidence type="ECO:0000256" key="19">
    <source>
        <dbReference type="ARBA" id="ARBA00023098"/>
    </source>
</evidence>
<feature type="region of interest" description="Disordered" evidence="28">
    <location>
        <begin position="109"/>
        <end position="414"/>
    </location>
</feature>
<dbReference type="GO" id="GO:0042742">
    <property type="term" value="P:defense response to bacterium"/>
    <property type="evidence" value="ECO:0007669"/>
    <property type="project" value="UniProtKB-ARBA"/>
</dbReference>
<dbReference type="Bgee" id="ENSG00000173821">
    <property type="expression patterns" value="Expressed in granulocyte and 176 other cell types or tissues"/>
</dbReference>
<feature type="compositionally biased region" description="Basic and acidic residues" evidence="28">
    <location>
        <begin position="358"/>
        <end position="395"/>
    </location>
</feature>
<keyword evidence="32" id="KW-1185">Reference proteome</keyword>
<feature type="binding site" evidence="33">
    <location>
        <position position="2046"/>
    </location>
    <ligand>
        <name>ATP</name>
        <dbReference type="ChEBI" id="CHEBI:30616"/>
    </ligand>
</feature>
<reference evidence="31" key="17">
    <citation type="submission" date="2025-09" db="UniProtKB">
        <authorList>
            <consortium name="Ensembl"/>
        </authorList>
    </citation>
    <scope>IDENTIFICATION</scope>
</reference>
<reference evidence="42" key="10">
    <citation type="journal article" date="2011" name="BMC Syst. Biol.">
        <title>Initial characterization of the human central proteome.</title>
        <authorList>
            <person name="Burkard T.R."/>
            <person name="Planyavsky M."/>
            <person name="Kaupe I."/>
            <person name="Breitwieser F.P."/>
            <person name="Burckstummer T."/>
            <person name="Bennett K.L."/>
            <person name="Superti-Furga G."/>
            <person name="Colinge J."/>
        </authorList>
    </citation>
    <scope>IDENTIFICATION BY MASS SPECTROMETRY [LARGE SCALE ANALYSIS]</scope>
</reference>
<evidence type="ECO:0000256" key="24">
    <source>
        <dbReference type="ARBA" id="ARBA00079225"/>
    </source>
</evidence>
<dbReference type="Gene3D" id="3.30.40.10">
    <property type="entry name" value="Zinc/RING finger domain, C3HC4 (zinc finger)"/>
    <property type="match status" value="1"/>
</dbReference>
<dbReference type="CTD" id="57674"/>
<dbReference type="RefSeq" id="NP_001397124.1">
    <property type="nucleotide sequence ID" value="NM_001410195.1"/>
</dbReference>
<evidence type="ECO:0000256" key="3">
    <source>
        <dbReference type="ARBA" id="ARBA00004514"/>
    </source>
</evidence>
<evidence type="ECO:0000313" key="31">
    <source>
        <dbReference type="Ensembl" id="ENSP00000425956.2"/>
    </source>
</evidence>
<dbReference type="HGNC" id="HGNC:14539">
    <property type="gene designation" value="RNF213"/>
</dbReference>
<evidence type="ECO:0000256" key="20">
    <source>
        <dbReference type="ARBA" id="ARBA00023268"/>
    </source>
</evidence>
<dbReference type="Pfam" id="PF20173">
    <property type="entry name" value="ZnF_RZ-type"/>
    <property type="match status" value="1"/>
</dbReference>
<reference evidence="38" key="4">
    <citation type="journal article" date="2008" name="Mol. Cell">
        <title>Kinase-selective enrichment enables quantitative phosphoproteomics of the kinome across the cell cycle.</title>
        <authorList>
            <person name="Daub H."/>
            <person name="Olsen J.V."/>
            <person name="Bairlein M."/>
            <person name="Gnad F."/>
            <person name="Oppermann F.S."/>
            <person name="Korner R."/>
            <person name="Greff Z."/>
            <person name="Keri G."/>
            <person name="Stemmann O."/>
            <person name="Mann M."/>
        </authorList>
    </citation>
    <scope>IDENTIFICATION BY MASS SPECTROMETRY [LARGE SCALE ANALYSIS]</scope>
</reference>
<evidence type="ECO:0007829" key="45">
    <source>
        <dbReference type="PubMed" id="24275569"/>
    </source>
</evidence>
<dbReference type="Pfam" id="PF00097">
    <property type="entry name" value="zf-C3HC4"/>
    <property type="match status" value="1"/>
</dbReference>
<evidence type="ECO:0000256" key="23">
    <source>
        <dbReference type="ARBA" id="ARBA00067765"/>
    </source>
</evidence>
<dbReference type="GO" id="GO:0005811">
    <property type="term" value="C:lipid droplet"/>
    <property type="evidence" value="ECO:0007669"/>
    <property type="project" value="UniProtKB-SubCell"/>
</dbReference>
<dbReference type="FunFam" id="3.40.50.300:FF:000804">
    <property type="entry name" value="E3 ubiquitin-protein ligase RNF213"/>
    <property type="match status" value="1"/>
</dbReference>
<dbReference type="DNASU" id="57674"/>
<reference evidence="44" key="12">
    <citation type="journal article" date="2013" name="J. Proteome Res.">
        <title>Toward a comprehensive characterization of a human cancer cell phosphoproteome.</title>
        <authorList>
            <person name="Zhou H."/>
            <person name="Di Palma S."/>
            <person name="Preisinger C."/>
            <person name="Peng M."/>
            <person name="Polat A.N."/>
            <person name="Heck A.J."/>
            <person name="Mohammed S."/>
        </authorList>
    </citation>
    <scope>IDENTIFICATION BY MASS SPECTROMETRY [LARGE SCALE ANALYSIS]</scope>
</reference>
<reference evidence="31" key="16">
    <citation type="submission" date="2025-08" db="UniProtKB">
        <authorList>
            <consortium name="Ensembl"/>
        </authorList>
    </citation>
    <scope>IDENTIFICATION</scope>
</reference>
<dbReference type="Antibodypedia" id="46314">
    <property type="antibodies" value="195 antibodies from 28 providers"/>
</dbReference>
<sequence length="5256" mass="596487">MECPSCQHVSKEETPKFCSQCGERLPPAAPIADSENNNSTMASASEGEMECGQELKEEGGPCLFPGSDSWQENPEEPCSKASWTVQEGATSEVLVDAAVDLISDEWEAANAIPSKRRKQDAAPLEAASVPSADCEQSKKKKRKKKKKGNKSASSELASLPLSPASPCHLTLLSNPWPQDTALPHSQAQQSGPTGQPSQPPGTATTPLEGDGLSAPTEVGDSPLQAQALGEAGVATGSEAQSSPQFQDHTEGEDQDASIPSGGRGLSQEGTGPPTSAGEGHSRTEDAAQELLLPESKGGSSEPGTELQTTEQQAGASASMAVDAVAEPANAVKGAGKEMKEKTQRMKQPPATTPPFKTHCQEAETKTKDEMAAAEEKVGKNEQGEPEDLKKPEGKNRSAAAVKNEKEQKNQEADVQEVKASTLSPGGGVTVFFHAIISLHFPFNPDLHKVFIRGGEEFGESKWDSNICELHYTRDLGHDRVLVEGIVCISKKHLDKYIPYKYVIYNGESFEYEFIYKHQQKKGEYVNRCLFIKSSLLGSGDWHQYYDIVYMKPHGRLQKVMNHITDGPRKDLVKGKQIAAALMLDSTFSILQTWDTINLNSFFTQFEQFCFVLQQPMIYEGQAQLWTDLQYREKEVKRYLWQHLKKHVVPLPDGKSTDFLPVDCPVRSKLKTGLIVLFVVEKIELLLEGSLDWLCHLLTSDASSPDEFHRDLSHILGIPQSWRLYLVNLCQRCMDTRTYTWLGALPVLHCCMELAPRHKDAWRQPEDTWAALEGLSFSPFREQMLDTSSLLQFMREKQHLLSIDEPLFRSWFSLLPLSHLVMYMENFIEHLGRFPAHILDCLSGIYYRLPGLEQVLNTQDVQDVQNVQNILEMLLRLLDTYRDKIPEEALSPSYLTVCLKLHEAICSSTKLLKFYELPALSAEIVCRMIRLLSLVDSAGQRDETGNNSVQTVFQGTLAATKRWLREVFTKNMLTSSGASFTYVKEIEVWRRLVEIQFPAEHGWKESLLGDMEWRLTKEEPLSQITAYCNSCWDTKGLEDSVAKTFEKCIIEAVSSACQSQTSILQGFSYSDLRKFGIVLSAVITKSWPRTADNFDDILKHLLTLADVKHVFRLCGTDEKILANVTEDAKRLIAVADSVLTKVVGDLLSGTILVGQLELIIKHKNQFLDIWQLREKSLSPQDEQCAVEEALDWRREELLLLKKEKRCVDSLLKMCGNVKHLIQVDFGVLAVRHSQDLSSKRLNDTVTVRLSTSSNSQRATHYHLSSQVQEMAGKIDLLRDSHIFQLFWREAAEPLSEPKEDQEAAELLSEPEEESERHILELEEVYDYLYQPSYRKFIKLHQDLKSGEVTLAEIDVIFKDFVNKYTDLDSELKIMCTVDHQDQRDWIKDRVEQIKEYHHLHQAVHAAKVILQVKESLGLNGDFSVLNTLLNFTDNFDDFRRETLDQINQELIQAKKLLQDISEARCKGLQALSLRKEFICWVREALGGINELKVFVDLASISAGENDIDVDRVACFHDAVQGYASLLFKLDPSVDFSAFMKHLKKLWKALDKDQYLPRKLCDSARNLEWLKTVNESHGSVERSSLTLATAINQRGIYVIQAPKGGQKISPDTVLHLILPESPGSHEESREYSLEEVKELLNKLMLMSGKKDRNNTEVERFSEVFCSVQRLSQAFIDLHSAGNMLFRTWIAMAYCSPKQGVSLQMDFGLDLVTELKEGGDVTELLAALCRQMEHFLDSWKRFVTQKRMEHFYLNFYTAEQLVYLSTELRKQPPSDAALTMLSFIKSNCTLRDVLRASVGCGSEAARYRMRRVMEELPLMLLSEFSLVDKLRIIMEQSMRCLPAFLPDCLDLETLGHCLAHLAGMGGSPVERCLPRGLQVGQPNLVVCGHSEVLPAALAVYMQTPSQPLPTYDEVLLCTPATTFEEVALLLRRCLTLGSLGHKVYSLLFADQLSYEVARQAEELFHNLCTQQHREDYQLVMVCDGDWEHCYLPSAFSQHKVFVTPQAPLEAIQAYLAGHYRVPKQTLSAAAVFNDRLCVGIVASERAGVGKSLYVKRLHDKMKMQLNVKNVPLKTIRLIDPQVDESRVLGALLPFLDAQYQKVPVLFHLDVTSSVQTGIWVFLFKLLILQYLMDINGKMWLRNPCHLYIVEILERRTSVPSRSSSALRTRVPQFSFLDIFPKVTCRPPKEVIDMELSALRSDTEPGMDLWEFCSETFQRPYQYLRRFNQNQDLDTFQYQEGSVEGTPEECLQHFLFHCGVINPSWSELRNFARFLNYQLRDCEASLFCNPSFIGDTLRGFKKFVVTFMIFMARDFATPSLHTSDQSPGKHMVTMDGVREEDLAPFSLRKRWESEPHPYVFFNDDHTTMTFIGFHLQPNINGSVDAISHLTGKVIKRDVMTRDLYQGLLLQRVPFNVDFDKLPRHKKLERLCLTLGIPQATDPDKTYELTTDNMLKILAIEMRFRCGIPVIIMGETGCGKTRLIKFLSDLRRGGTNADTIKLVKVHGGTTADMIYSRVREAENVAFANKDQHQLDTILFFDEANTTEAISCIKEVLCDHMVDGQPLAEDSGLHIIAACNPYRKHSEEMICRLESAGLGYRVSMEETADRLGSIPLRQLVYRVHALPPSLIPLVWDFGQLSDVAEKLYIQQIVQRLVESISLDENGTRVITEVLCASQGFMRKTEDECSFVSLRDVERCVKVFRWFHEHSAMLLAQLNAFLSKSSVSKNHTERDPVLWSLMLAIGVCYHASLEKKDSYRKAIARFFPKPYDDSRLLLDEITRAQDLFLDGVPLRKTIAKNLALKENVFMMVVCIELKIPLFLVGKPGSSKSLAKTIVADAMQGPAAYSDLFRSLKQVHLVSFQCSPHSTPQGIISTFRQCARFQQGKDLQQYVSVVVLDEVGLAEDSPKMPLKTLHPLLEDGCIEDDPAPHKKVGFVGISNWALDPAKMNRGIFVSRGSPNETELIESAKGICSSDILVQDRVQGYFASFAKAYETVCKRQDKEFFGLRDYYSLIKMVFAAAKASNRKPSPQDIAQAVLRNFSGKDDIQALDIFLANLPEAKCSEEVSPMQLIKQNIFGPSQKVPGGEQEDAESRYLLVLTKNYVALQILQQTFFEGDQQPEIIFGSGFPKDQEYTQLCRNINRVKICMETGKMVLLLNLQNLYESLYDALNQYYVHLGGQKYVDLGLGTHRVKCRVHPNFRLIVIEEKDVVYKHFPIPLINRLEKHYLDINTVLEKWQKSIVEELCAWVEKFINVKAHHFQKRHKYSPSDVFIGYHSDACASVVLQVIERQGPRALTEELHQKVSEEAKSILLNCATPDAVVRLSAYSLGGFAAEWLSQEYFHRQRHNSFADFLQAHLHTADLERHAIFTEITTFSRLLTSHDCEILESEVTGRAPKPTLLWLQQFDTEYSFLKEVRNCLTNTAKCKILIFQTDFEDGIRSAQLIASAKYSVINEINKIRENEDRIFVYFITKLSRVGRGTAYVGFHGGLWQSVHIDDLRRSTLMVSDVTRLQHVTISQLFAPGDLPELGLEHRAEDGHEEAMETEASTSGEVAEVAEEAMETESSEKVGKETSELGGSDVSILDTTRLLRSCVQSAVGMLRDQNESCTRNMRRVVLLLGLLNEDDACHASFLRVSKMRLSVFLKKQEESQFHPLEWLAREACNQDALQEAGTFRHTLWKRVQGAVTPLLASMISFIDRDGNLELLTRPDTPPWARDLWMFIFSDTMLLNIPLVMNNERHKGEMAYIVVQNHMNLSENASNNVPFSWKIKDYLEELWVQAQYITDAEGLPKKFVDIFQQTPLGRFLAQLHGEPQQELLQCYLKDFILLTMRVSTEEELKFLQMALWSCTRKLKAASEAPEEEVSLPWVHLAYQRFRSRLQNFSRILTIYPQVLHSLMEARWNHELAGCEMTLDAFAAMACTEMLTRNTLKPSPQAWLQLVKNLSMPLELICSDEHMQGSGSLAQAVIREVRAQWSRIFSTALFVEHVLLGTESRVPELQGLVTEHVFLLDKCLRENSDVKTHGPFEAVMRTLCECKETASKTLSRFGIQPCSICLGDAKDPVCLPCDHVHCLRCLRAWFASEQMICPYCLTALPDEFSPAVSQAHREAIEKHARFRQMCNSFFVDLVSTICFKDNAPPEKEVIESLLSLLFVQKGRLRDAAQRHCEHTKSLSPFNDVVDKTPVIRSVILKLLLKYSFHDVKDYIQEYLTLLKKKAFITEDKTELYMLFINCLEDSILEKTSAYSRNDELNHLEEEGRFLKAYSPASRGREPANEASVEYLQEVARIRLCLDRAADFLSEPEGGPEMAKEKQCYLQQVKQFCIRVENDWHRVYLVRKLSSQRGMEFVQGLSKPGRPHQWVFPKDVVKQQGLRQDHPGQMDRYLVYGDEYKALRDAVAKAVLECKPLGIKTALKACKTPQSQQSAYFLLTLFREVAILYRSHNASLHPTPEQCEAVSKFIGECKILSPPDISRFATSLVDNSVPLLRAGPSDSNLDGTVTEMAIHAAAVLLCGQNELLEPLKNLAFSPATMAHAFLPTMPEDLLAQARRWKGLERVHWYTCPNGHPCSVGECGRPMEQSICIDCHAPIGGIDHKPRDGFHLVKDKADRTQTGHVLGNPQRRDVVTCDRGLPPVVFLLIRLLTHLALLLGASQSSQALINIIKPPVRDPKGFLQQHILKDLEQLAKMLGHSADETIGVVHLVLRRLLQEQHQLSSRRLLNFDTELSTKEMRNNWEKEIAAVISPELEHLDKTLPTMNNLISQDKRISSNPVAKIIYGDPVTFLPHLPRKSVVHCSKIWSCRKRITVEYLQHIVEQKNGKERVPILWHFLQKEAELRLVKFLPEILALQRDLVKQFQNVQQVEYSSIRGFLSKHSSDGLRQLLHNRITVFLSTWNKLRRSLETNGEINLPKDYCSTDLDLDTEFEILLPRRRGLGLCATALVSYLIRLHNEIVYAVEKLSKENNSYSVDAAEVTELHVISYEVERDLTPLILSNCQYQVEEGRETVQEFDLEKIQRQIVSRFLQGKPRLSLKGIPTLVYRHDWNYEHLFMDIKNKMAQDSLPSSVISAISGQLQSYSDACEVLSVVEVTLGFLSTAGGDPNMQLNVYTQDILQMGDQTIHVLKALNRCQLKHTIALWQFLSAHKSEQLLRLHKEPFGEISSRYKADLSPENAKLLSTFLNQTGLDAFLLELHEMIILKLKNPQTQTEERFRPQWSLRDTLVSYMQTKESEILPEMASQFPEEILLASCVSVWKTAAVLKWNREMR</sequence>
<evidence type="ECO:0007829" key="46">
    <source>
        <dbReference type="PubMed" id="25218447"/>
    </source>
</evidence>
<evidence type="ECO:0000256" key="5">
    <source>
        <dbReference type="ARBA" id="ARBA00006914"/>
    </source>
</evidence>
<comment type="subunit">
    <text evidence="22">Monomer. Interacts with UBE2L3/UBCH7; UBE2L3/UBCH7 is the most efficient ubiquitin-conjugating enzyme E2 for the ubiquitin ligase activity. Interacts with UBE2N/UBC13; promoting 'Lys-63'-linked ubiquitination of target proteins.</text>
</comment>
<dbReference type="EMBL" id="KF510430">
    <property type="status" value="NOT_ANNOTATED_CDS"/>
    <property type="molecule type" value="Genomic_DNA"/>
</dbReference>
<evidence type="ECO:0000256" key="10">
    <source>
        <dbReference type="ARBA" id="ARBA00022679"/>
    </source>
</evidence>
<evidence type="ECO:0000256" key="6">
    <source>
        <dbReference type="ARBA" id="ARBA00012483"/>
    </source>
</evidence>
<reference evidence="36" key="6">
    <citation type="journal article" date="2008" name="Proteomics">
        <title>Large-scale phosphoproteome analysis of human liver tissue by enrichment and fractionation of phosphopeptides with strong anion exchange chromatography.</title>
        <authorList>
            <person name="Han G."/>
            <person name="Ye M."/>
            <person name="Zhou H."/>
            <person name="Jiang X."/>
            <person name="Feng S."/>
            <person name="Jiang X."/>
            <person name="Tian R."/>
            <person name="Wan D."/>
            <person name="Zou H."/>
            <person name="Gu J."/>
        </authorList>
    </citation>
    <scope>IDENTIFICATION BY MASS SPECTROMETRY [LARGE SCALE ANALYSIS]</scope>
</reference>
<evidence type="ECO:0007829" key="37">
    <source>
        <dbReference type="PubMed" id="18669648"/>
    </source>
</evidence>
<feature type="compositionally biased region" description="Basic and acidic residues" evidence="28">
    <location>
        <begin position="402"/>
        <end position="411"/>
    </location>
</feature>
<dbReference type="EMBL" id="AC123764">
    <property type="status" value="NOT_ANNOTATED_CDS"/>
    <property type="molecule type" value="Genomic_DNA"/>
</dbReference>
<evidence type="ECO:0000256" key="28">
    <source>
        <dbReference type="SAM" id="MobiDB-lite"/>
    </source>
</evidence>
<dbReference type="SMART" id="SM00382">
    <property type="entry name" value="AAA"/>
    <property type="match status" value="2"/>
</dbReference>
<dbReference type="GO" id="GO:0061630">
    <property type="term" value="F:ubiquitin protein ligase activity"/>
    <property type="evidence" value="ECO:0007669"/>
    <property type="project" value="UniProtKB-EC"/>
</dbReference>
<dbReference type="PROSITE" id="PS51981">
    <property type="entry name" value="ZF_RZ"/>
    <property type="match status" value="1"/>
</dbReference>
<feature type="domain" description="RING-type" evidence="29">
    <location>
        <begin position="4046"/>
        <end position="4084"/>
    </location>
</feature>
<dbReference type="EMBL" id="KC877677">
    <property type="status" value="NOT_ANNOTATED_CDS"/>
    <property type="molecule type" value="Genomic_DNA"/>
</dbReference>
<dbReference type="OrthoDB" id="2423195at2759"/>
<keyword evidence="15" id="KW-0378">Hydrolase</keyword>
<evidence type="ECO:0000256" key="21">
    <source>
        <dbReference type="ARBA" id="ARBA00048778"/>
    </source>
</evidence>
<dbReference type="InterPro" id="IPR031248">
    <property type="entry name" value="RNF213"/>
</dbReference>
<dbReference type="DisGeNET" id="57674"/>
<reference evidence="31 32" key="2">
    <citation type="journal article" date="2004" name="Nature">
        <title>Finishing the euchromatic sequence of the human genome.</title>
        <authorList>
            <consortium name="International Human Genome Sequencing Consortium"/>
        </authorList>
    </citation>
    <scope>NUCLEOTIDE SEQUENCE [LARGE SCALE GENOMIC DNA]</scope>
</reference>
<evidence type="ECO:0000256" key="17">
    <source>
        <dbReference type="ARBA" id="ARBA00022840"/>
    </source>
</evidence>
<keyword evidence="12 33" id="KW-0547">Nucleotide-binding</keyword>
<organism evidence="31 32">
    <name type="scientific">Homo sapiens</name>
    <name type="common">Human</name>
    <dbReference type="NCBI Taxonomy" id="9606"/>
    <lineage>
        <taxon>Eukaryota</taxon>
        <taxon>Metazoa</taxon>
        <taxon>Chordata</taxon>
        <taxon>Craniata</taxon>
        <taxon>Vertebrata</taxon>
        <taxon>Euteleostomi</taxon>
        <taxon>Mammalia</taxon>
        <taxon>Eutheria</taxon>
        <taxon>Euarchontoglires</taxon>
        <taxon>Primates</taxon>
        <taxon>Haplorrhini</taxon>
        <taxon>Catarrhini</taxon>
        <taxon>Hominidae</taxon>
        <taxon>Homo</taxon>
    </lineage>
</organism>
<dbReference type="InterPro" id="IPR003593">
    <property type="entry name" value="AAA+_ATPase"/>
</dbReference>
<evidence type="ECO:0000256" key="11">
    <source>
        <dbReference type="ARBA" id="ARBA00022723"/>
    </source>
</evidence>
<dbReference type="OpenTargets" id="ENSG00000173821"/>
<keyword evidence="14" id="KW-0833">Ubl conjugation pathway</keyword>
<protein>
    <recommendedName>
        <fullName evidence="23">E3 ubiquitin-protein ligase RNF213</fullName>
        <ecNumber evidence="6">2.3.2.27</ecNumber>
    </recommendedName>
    <alternativeName>
        <fullName evidence="25">E3 ubiquitin-lipopolysaccharide ligase RNF213</fullName>
    </alternativeName>
    <alternativeName>
        <fullName evidence="24">Mysterin</fullName>
    </alternativeName>
    <alternativeName>
        <fullName evidence="26">RING finger protein 213</fullName>
    </alternativeName>
</protein>
<reference evidence="46" key="14">
    <citation type="journal article" date="2014" name="Nat. Struct. Mol. Biol.">
        <title>Uncovering global SUMOylation signaling networks in a site-specific manner.</title>
        <authorList>
            <person name="Hendriks I.A."/>
            <person name="D'Souza R.C."/>
            <person name="Yang B."/>
            <person name="Verlaan-de Vries M."/>
            <person name="Mann M."/>
            <person name="Vertegaal A.C."/>
        </authorList>
    </citation>
    <scope>IDENTIFICATION BY MASS SPECTROMETRY [LARGE SCALE ANALYSIS]</scope>
</reference>
<dbReference type="SMART" id="SM00184">
    <property type="entry name" value="RING"/>
    <property type="match status" value="1"/>
</dbReference>
<evidence type="ECO:0000256" key="12">
    <source>
        <dbReference type="ARBA" id="ARBA00022741"/>
    </source>
</evidence>
<evidence type="ECO:0007829" key="41">
    <source>
        <dbReference type="PubMed" id="20068231"/>
    </source>
</evidence>
<feature type="compositionally biased region" description="Polar residues" evidence="28">
    <location>
        <begin position="34"/>
        <end position="43"/>
    </location>
</feature>
<evidence type="ECO:0007829" key="38">
    <source>
        <dbReference type="PubMed" id="18691976"/>
    </source>
</evidence>
<dbReference type="EMDB" id="EMD-61848"/>
<reference evidence="39" key="7">
    <citation type="journal article" date="2009" name="Mol. Cell. Proteomics">
        <title>Large-scale proteomics analysis of the human kinome.</title>
        <authorList>
            <person name="Oppermann F.S."/>
            <person name="Gnad F."/>
            <person name="Olsen J.V."/>
            <person name="Hornberger R."/>
            <person name="Greff Z."/>
            <person name="Keri G."/>
            <person name="Mann M."/>
            <person name="Daub H."/>
        </authorList>
    </citation>
    <scope>IDENTIFICATION BY MASS SPECTROMETRY [LARGE SCALE ANALYSIS]</scope>
</reference>
<keyword evidence="7" id="KW-0963">Cytoplasm</keyword>
<dbReference type="GO" id="GO:0001525">
    <property type="term" value="P:angiogenesis"/>
    <property type="evidence" value="ECO:0007669"/>
    <property type="project" value="UniProtKB-KW"/>
</dbReference>
<dbReference type="GO" id="GO:0008270">
    <property type="term" value="F:zinc ion binding"/>
    <property type="evidence" value="ECO:0007669"/>
    <property type="project" value="UniProtKB-KW"/>
</dbReference>
<feature type="binding site" evidence="33">
    <location>
        <position position="2553"/>
    </location>
    <ligand>
        <name>Mg(2+)</name>
        <dbReference type="ChEBI" id="CHEBI:18420"/>
    </ligand>
</feature>
<evidence type="ECO:0000256" key="9">
    <source>
        <dbReference type="ARBA" id="ARBA00022677"/>
    </source>
</evidence>
<dbReference type="GO" id="GO:0005829">
    <property type="term" value="C:cytosol"/>
    <property type="evidence" value="ECO:0000314"/>
    <property type="project" value="HPA"/>
</dbReference>
<keyword evidence="9" id="KW-0551">Lipid droplet</keyword>
<feature type="binding site" evidence="33">
    <location>
        <position position="2106"/>
    </location>
    <ligand>
        <name>Mg(2+)</name>
        <dbReference type="ChEBI" id="CHEBI:18420"/>
    </ligand>
</feature>
<name>A0A0A0MTC1_HUMAN</name>
<feature type="binding site" evidence="33">
    <location>
        <position position="2202"/>
    </location>
    <ligand>
        <name>ATP</name>
        <dbReference type="ChEBI" id="CHEBI:30616"/>
    </ligand>
</feature>
<comment type="subcellular location">
    <subcellularLocation>
        <location evidence="3">Cytoplasm</location>
        <location evidence="3">Cytosol</location>
    </subcellularLocation>
    <subcellularLocation>
        <location evidence="2">Lipid droplet</location>
    </subcellularLocation>
</comment>
<dbReference type="InterPro" id="IPR001841">
    <property type="entry name" value="Znf_RING"/>
</dbReference>
<reference evidence="33" key="15">
    <citation type="journal article" date="2025" name="Nat. Commun.">
        <title>Shigella effector IpaH1.4 subverts host E3 ligase RNF213 to evade antibacterial immunity.</title>
        <authorList>
            <person name="Zhou X."/>
            <person name="Zhang H."/>
            <person name="Wang Y."/>
            <person name="Wang D."/>
            <person name="Lin Z."/>
            <person name="Zhang Y."/>
            <person name="Tang Y."/>
            <person name="Liu J."/>
            <person name="Yao Y.F."/>
            <person name="Zhang Y."/>
            <person name="Pan L."/>
        </authorList>
    </citation>
    <scope>STRUCTURE BY ELECTRON MICROSCOPY (3.46 ANGSTROMS) OF 420-5256 IN COMPLEX WITH ATP AND MG(2+)</scope>
</reference>
<keyword evidence="33" id="KW-0002">3D-structure</keyword>
<dbReference type="EMBL" id="AC124319">
    <property type="status" value="NOT_ANNOTATED_CDS"/>
    <property type="molecule type" value="Genomic_DNA"/>
</dbReference>
<evidence type="ECO:0007829" key="35">
    <source>
        <dbReference type="ProteomicsDB" id="A0A0A0MTC1"/>
    </source>
</evidence>
<evidence type="ECO:0000256" key="26">
    <source>
        <dbReference type="ARBA" id="ARBA00080635"/>
    </source>
</evidence>
<dbReference type="SMR" id="A0A0A0MTC1"/>
<keyword evidence="16" id="KW-0862">Zinc</keyword>
<feature type="compositionally biased region" description="Low complexity" evidence="28">
    <location>
        <begin position="185"/>
        <end position="206"/>
    </location>
</feature>
<dbReference type="PANTHER" id="PTHR22605">
    <property type="entry name" value="RZ-TYPE DOMAIN-CONTAINING PROTEIN"/>
    <property type="match status" value="1"/>
</dbReference>
<feature type="compositionally biased region" description="Basic residues" evidence="28">
    <location>
        <begin position="138"/>
        <end position="149"/>
    </location>
</feature>
<evidence type="ECO:0007829" key="44">
    <source>
        <dbReference type="PubMed" id="23186163"/>
    </source>
</evidence>
<comment type="similarity">
    <text evidence="5">Belongs to the AAA ATPase family.</text>
</comment>
<reference evidence="37" key="5">
    <citation type="journal article" date="2008" name="Proc. Natl. Acad. Sci. U.S.A.">
        <title>A quantitative atlas of mitotic phosphorylation.</title>
        <authorList>
            <person name="Dephoure N."/>
            <person name="Zhou C."/>
            <person name="Villen J."/>
            <person name="Beausoleil S.A."/>
            <person name="Bakalarski C.E."/>
            <person name="Elledge S.J."/>
            <person name="Gygi S.P."/>
        </authorList>
    </citation>
    <scope>IDENTIFICATION BY MASS SPECTROMETRY [LARGE SCALE ANALYSIS]</scope>
</reference>
<evidence type="ECO:0000256" key="14">
    <source>
        <dbReference type="ARBA" id="ARBA00022786"/>
    </source>
</evidence>
<evidence type="ECO:0007829" key="39">
    <source>
        <dbReference type="PubMed" id="19369195"/>
    </source>
</evidence>
<keyword evidence="13 27" id="KW-0863">Zinc-finger</keyword>
<dbReference type="FunFam" id="3.40.50.300:FF:000491">
    <property type="entry name" value="E3 ubiquitin-protein ligase RNF213"/>
    <property type="match status" value="1"/>
</dbReference>
<feature type="domain" description="RZ-type" evidence="30">
    <location>
        <begin position="4532"/>
        <end position="4604"/>
    </location>
</feature>
<dbReference type="GO" id="GO:0005524">
    <property type="term" value="F:ATP binding"/>
    <property type="evidence" value="ECO:0007669"/>
    <property type="project" value="UniProtKB-KW"/>
</dbReference>
<feature type="compositionally biased region" description="Polar residues" evidence="28">
    <location>
        <begin position="297"/>
        <end position="315"/>
    </location>
</feature>
<dbReference type="Gene3D" id="3.40.50.300">
    <property type="entry name" value="P-loop containing nucleotide triphosphate hydrolases"/>
    <property type="match status" value="2"/>
</dbReference>
<feature type="binding site" evidence="33">
    <location>
        <position position="2048"/>
    </location>
    <ligand>
        <name>ATP</name>
        <dbReference type="ChEBI" id="CHEBI:30616"/>
    </ligand>
</feature>
<dbReference type="VEuPathDB" id="HostDB:ENSG00000173821"/>
<dbReference type="BioGRID-ORCS" id="57674">
    <property type="hits" value="15 hits in 1195 CRISPR screens"/>
</dbReference>
<evidence type="ECO:0007829" key="33">
    <source>
        <dbReference type="PDB" id="9JW1"/>
    </source>
</evidence>
<evidence type="ECO:0000256" key="13">
    <source>
        <dbReference type="ARBA" id="ARBA00022771"/>
    </source>
</evidence>
<reference evidence="41" key="9">
    <citation type="journal article" date="2010" name="Sci. Signal.">
        <title>Quantitative phosphoproteomics reveals widespread full phosphorylation site occupancy during mitosis.</title>
        <authorList>
            <person name="Olsen J.V."/>
            <person name="Vermeulen M."/>
            <person name="Santamaria A."/>
            <person name="Kumar C."/>
            <person name="Miller M.L."/>
            <person name="Jensen L.J."/>
            <person name="Gnad F."/>
            <person name="Cox J."/>
            <person name="Jensen T.S."/>
            <person name="Nigg E.A."/>
            <person name="Brunak S."/>
            <person name="Mann M."/>
        </authorList>
    </citation>
    <scope>IDENTIFICATION BY MASS SPECTROMETRY [LARGE SCALE ANALYSIS]</scope>
</reference>
<dbReference type="MassIVE" id="A0A0A0MTC1"/>
<dbReference type="InterPro" id="IPR027417">
    <property type="entry name" value="P-loop_NTPase"/>
</dbReference>
<evidence type="ECO:0000259" key="30">
    <source>
        <dbReference type="PROSITE" id="PS51981"/>
    </source>
</evidence>
<reference evidence="31 32" key="3">
    <citation type="journal article" date="2006" name="Nature">
        <title>DNA sequence of human chromosome 17 and analysis of rearrangement in the human lineage.</title>
        <authorList>
            <person name="Zody M.C."/>
            <person name="Garber M."/>
            <person name="Adams D.J."/>
            <person name="Sharpe T."/>
            <person name="Harrow J."/>
            <person name="Lupski J.R."/>
            <person name="Nicholson C."/>
            <person name="Searle S.M."/>
            <person name="Wilming L."/>
            <person name="Young S.K."/>
            <person name="Abouelleil A."/>
            <person name="Allen N.R."/>
            <person name="Bi W."/>
            <person name="Bloom T."/>
            <person name="Borowsky M.L."/>
            <person name="Bugalter B.E."/>
            <person name="Butler J."/>
            <person name="Chang J.L."/>
            <person name="Chen C.K."/>
            <person name="Cook A."/>
            <person name="Corum B."/>
            <person name="Cuomo C.A."/>
            <person name="de Jong P.J."/>
            <person name="DeCaprio D."/>
            <person name="Dewar K."/>
            <person name="FitzGerald M."/>
            <person name="Gilbert J."/>
            <person name="Gibson R."/>
            <person name="Gnerre S."/>
            <person name="Goldstein S."/>
            <person name="Grafham D.V."/>
            <person name="Grocock R."/>
            <person name="Hafez N."/>
            <person name="Hagopian D.S."/>
            <person name="Hart E."/>
            <person name="Norman C.H."/>
            <person name="Humphray S."/>
            <person name="Jaffe D.B."/>
            <person name="Jones M."/>
            <person name="Kamal M."/>
            <person name="Khodiyar V.K."/>
            <person name="LaButti K."/>
            <person name="Laird G."/>
            <person name="Lehoczky J."/>
            <person name="Liu X."/>
            <person name="Lokyitsang T."/>
            <person name="Loveland J."/>
            <person name="Lui A."/>
            <person name="Macdonald P."/>
            <person name="Major J.E."/>
            <person name="Matthews L."/>
            <person name="Mauceli E."/>
            <person name="McCarroll S.A."/>
            <person name="Mihalev A.H."/>
            <person name="Mudge J."/>
            <person name="Nguyen C."/>
            <person name="Nicol R."/>
            <person name="O'Leary S.B."/>
            <person name="Osoegawa K."/>
            <person name="Schwartz D.C."/>
            <person name="Shaw-Smith C."/>
            <person name="Stankiewicz P."/>
            <person name="Steward C."/>
            <person name="Swarbreck D."/>
            <person name="Venkataraman V."/>
            <person name="Whittaker C.A."/>
            <person name="Yang X."/>
            <person name="Zimmer A.R."/>
            <person name="Bradley A."/>
            <person name="Hubbard T."/>
            <person name="Birren B.W."/>
            <person name="Rogers J."/>
            <person name="Lander E.S."/>
            <person name="Nusbaum C."/>
        </authorList>
    </citation>
    <scope>NUCLEOTIDE SEQUENCE [LARGE SCALE GENOMIC DNA]</scope>
</reference>
<evidence type="ECO:0000259" key="29">
    <source>
        <dbReference type="PROSITE" id="PS50089"/>
    </source>
</evidence>
<dbReference type="InterPro" id="IPR046439">
    <property type="entry name" value="ZF_RZ_dom"/>
</dbReference>
<dbReference type="ChiTaRS" id="RNF213">
    <property type="organism name" value="human"/>
</dbReference>
<evidence type="ECO:0000256" key="2">
    <source>
        <dbReference type="ARBA" id="ARBA00004502"/>
    </source>
</evidence>
<dbReference type="OMA" id="YMKDMKN"/>
<feature type="compositionally biased region" description="Low complexity" evidence="28">
    <location>
        <begin position="150"/>
        <end position="166"/>
    </location>
</feature>
<dbReference type="PANTHER" id="PTHR22605:SF16">
    <property type="entry name" value="E3 UBIQUITIN-PROTEIN LIGASE RNF213"/>
    <property type="match status" value="1"/>
</dbReference>
<feature type="binding site" evidence="33">
    <location>
        <position position="2207"/>
    </location>
    <ligand>
        <name>ATP</name>
        <dbReference type="ChEBI" id="CHEBI:30616"/>
    </ligand>
</feature>
<reference evidence="40" key="8">
    <citation type="journal article" date="2009" name="Sci. Signal.">
        <title>Quantitative phosphoproteomic analysis of T cell receptor signaling reveals system-wide modulation of protein-protein interactions.</title>
        <authorList>
            <person name="Mayya V."/>
            <person name="Lundgren D.H."/>
            <person name="Hwang S.I."/>
            <person name="Rezaul K."/>
            <person name="Wu L."/>
            <person name="Eng J.K."/>
            <person name="Rodionov V."/>
            <person name="Han D.K."/>
        </authorList>
    </citation>
    <scope>IDENTIFICATION BY MASS SPECTROMETRY [LARGE SCALE ANALYSIS]</scope>
</reference>
<dbReference type="UCSC" id="uc060ldc.1">
    <property type="organism name" value="human"/>
</dbReference>
<dbReference type="GeneID" id="57674"/>
<proteinExistence type="evidence at protein level"/>
<feature type="binding site" evidence="33">
    <location>
        <position position="2047"/>
    </location>
    <ligand>
        <name>ATP</name>
        <dbReference type="ChEBI" id="CHEBI:30616"/>
    </ligand>
</feature>
<keyword evidence="8" id="KW-0037">Angiogenesis</keyword>
<evidence type="ECO:0007829" key="36">
    <source>
        <dbReference type="PubMed" id="18318008"/>
    </source>
</evidence>
<feature type="region of interest" description="Disordered" evidence="28">
    <location>
        <begin position="27"/>
        <end position="84"/>
    </location>
</feature>
<feature type="binding site" evidence="33">
    <location>
        <position position="2147"/>
    </location>
    <ligand>
        <name>Mg(2+)</name>
        <dbReference type="ChEBI" id="CHEBI:18420"/>
    </ligand>
</feature>
<reference evidence="31 32" key="1">
    <citation type="journal article" date="2001" name="Nature">
        <title>Initial sequencing and analysis of the human genome.</title>
        <authorList>
            <consortium name="International Human Genome Sequencing Consortium"/>
            <person name="Lander E.S."/>
            <person name="Linton L.M."/>
            <person name="Birren B."/>
            <person name="Nusbaum C."/>
            <person name="Zody M.C."/>
            <person name="Baldwin J."/>
            <person name="Devon K."/>
            <person name="Dewar K."/>
            <person name="Doyle M."/>
            <person name="FitzHugh W."/>
            <person name="Funke R."/>
            <person name="Gage D."/>
            <person name="Harris K."/>
            <person name="Heaford A."/>
            <person name="Howland J."/>
            <person name="Kann L."/>
            <person name="Lehoczky J."/>
            <person name="LeVine R."/>
            <person name="McEwan P."/>
            <person name="McKernan K."/>
            <person name="Meldrim J."/>
            <person name="Mesirov J.P."/>
            <person name="Miranda C."/>
            <person name="Morris W."/>
            <person name="Naylor J."/>
            <person name="Raymond C."/>
            <person name="Rosetti M."/>
            <person name="Santos R."/>
            <person name="Sheridan A."/>
            <person name="Sougnez C."/>
            <person name="Stange-Thomann N."/>
            <person name="Stojanovic N."/>
            <person name="Subramanian A."/>
            <person name="Wyman D."/>
            <person name="Rogers J."/>
            <person name="Sulston J."/>
            <person name="Ainscough R."/>
            <person name="Beck S."/>
            <person name="Bentley D."/>
            <person name="Burton J."/>
            <person name="Clee C."/>
            <person name="Carter N."/>
            <person name="Coulson A."/>
            <person name="Deadman R."/>
            <person name="Deloukas P."/>
            <person name="Dunham A."/>
            <person name="Dunham I."/>
            <person name="Durbin R."/>
            <person name="French L."/>
            <person name="Grafham D."/>
            <person name="Gregory S."/>
            <person name="Hubbard T."/>
            <person name="Humphray S."/>
            <person name="Hunt A."/>
            <person name="Jones M."/>
            <person name="Lloyd C."/>
            <person name="McMurray A."/>
            <person name="Matthews L."/>
            <person name="Mercer S."/>
            <person name="Milne S."/>
            <person name="Mullikin J.C."/>
            <person name="Mungall A."/>
            <person name="Plumb R."/>
            <person name="Ross M."/>
            <person name="Shownkeen R."/>
            <person name="Sims S."/>
            <person name="Waterston R.H."/>
            <person name="Wilson R.K."/>
            <person name="Hillier L.W."/>
            <person name="McPherson J.D."/>
            <person name="Marra M.A."/>
            <person name="Mardis E.R."/>
            <person name="Fulton L.A."/>
            <person name="Chinwalla A.T."/>
            <person name="Pepin K.H."/>
            <person name="Gish W.R."/>
            <person name="Chissoe S.L."/>
            <person name="Wendl M.C."/>
            <person name="Delehaunty K.D."/>
            <person name="Miner T.L."/>
            <person name="Delehaunty A."/>
            <person name="Kramer J.B."/>
            <person name="Cook L.L."/>
            <person name="Fulton R.S."/>
            <person name="Johnson D.L."/>
            <person name="Minx P.J."/>
            <person name="Clifton S.W."/>
            <person name="Hawkins T."/>
            <person name="Branscomb E."/>
            <person name="Predki P."/>
            <person name="Richardson P."/>
            <person name="Wenning S."/>
            <person name="Slezak T."/>
            <person name="Doggett N."/>
            <person name="Cheng J.F."/>
            <person name="Olsen A."/>
            <person name="Lucas S."/>
            <person name="Elkin C."/>
            <person name="Uberbacher E."/>
            <person name="Frazier M."/>
            <person name="Gibbs R.A."/>
            <person name="Muzny D.M."/>
            <person name="Scherer S.E."/>
            <person name="Bouck J.B."/>
            <person name="Sodergren E.J."/>
            <person name="Worley K.C."/>
            <person name="Rives C.M."/>
            <person name="Gorrell J.H."/>
            <person name="Metzker M.L."/>
            <person name="Naylor S.L."/>
            <person name="Kucherlapati R.S."/>
            <person name="Nelson D.L."/>
            <person name="Weinstock G.M."/>
            <person name="Sakaki Y."/>
            <person name="Fujiyama A."/>
            <person name="Hattori M."/>
            <person name="Yada T."/>
            <person name="Toyoda A."/>
            <person name="Itoh T."/>
            <person name="Kawagoe C."/>
            <person name="Watanabe H."/>
            <person name="Totoki Y."/>
            <person name="Taylor T."/>
            <person name="Weissenbach J."/>
            <person name="Heilig R."/>
            <person name="Saurin W."/>
            <person name="Artiguenave F."/>
            <person name="Brottier P."/>
            <person name="Bruls T."/>
            <person name="Pelletier E."/>
            <person name="Robert C."/>
            <person name="Wincker P."/>
            <person name="Smith D.R."/>
            <person name="Doucette-Stamm L."/>
            <person name="Rubenfield M."/>
            <person name="Weinstock K."/>
            <person name="Lee H.M."/>
            <person name="Dubois J."/>
            <person name="Rosenthal A."/>
            <person name="Platzer M."/>
            <person name="Nyakatura G."/>
            <person name="Taudien S."/>
            <person name="Rump A."/>
            <person name="Yang H."/>
            <person name="Yu J."/>
            <person name="Wang J."/>
            <person name="Huang G."/>
            <person name="Gu J."/>
            <person name="Hood L."/>
            <person name="Rowen L."/>
            <person name="Madan A."/>
            <person name="Qin S."/>
            <person name="Davis R.W."/>
            <person name="Federspiel N.A."/>
            <person name="Abola A.P."/>
            <person name="Proctor M.J."/>
            <person name="Myers R.M."/>
            <person name="Schmutz J."/>
            <person name="Dickson M."/>
            <person name="Grimwood J."/>
            <person name="Cox D.R."/>
            <person name="Olson M.V."/>
            <person name="Kaul R."/>
            <person name="Raymond C."/>
            <person name="Shimizu N."/>
            <person name="Kawasaki K."/>
            <person name="Minoshima S."/>
            <person name="Evans G.A."/>
            <person name="Athanasiou M."/>
            <person name="Schultz R."/>
            <person name="Roe B.A."/>
            <person name="Chen F."/>
            <person name="Pan H."/>
            <person name="Ramser J."/>
            <person name="Lehrach H."/>
            <person name="Reinhardt R."/>
            <person name="McCombie W.R."/>
            <person name="de la Bastide M."/>
            <person name="Dedhia N."/>
            <person name="Blocker H."/>
            <person name="Hornischer K."/>
            <person name="Nordsiek G."/>
            <person name="Agarwala R."/>
            <person name="Aravind L."/>
            <person name="Bailey J.A."/>
            <person name="Bateman A."/>
            <person name="Batzoglou S."/>
            <person name="Birney E."/>
            <person name="Bork P."/>
            <person name="Brown D.G."/>
            <person name="Burge C.B."/>
            <person name="Cerutti L."/>
            <person name="Chen H.C."/>
            <person name="Church D."/>
            <person name="Clamp M."/>
            <person name="Copley R.R."/>
            <person name="Doerks T."/>
            <person name="Eddy S.R."/>
            <person name="Eichler E.E."/>
            <person name="Furey T.S."/>
            <person name="Galagan J."/>
            <person name="Gilbert J.G."/>
            <person name="Harmon C."/>
            <person name="Hayashizaki Y."/>
            <person name="Haussler D."/>
            <person name="Hermjakob H."/>
            <person name="Hokamp K."/>
            <person name="Jang W."/>
            <person name="Johnson L.S."/>
            <person name="Jones T.A."/>
            <person name="Kasif S."/>
            <person name="Kaspryzk A."/>
            <person name="Kennedy S."/>
            <person name="Kent W.J."/>
            <person name="Kitts P."/>
            <person name="Koonin E.V."/>
            <person name="Korf I."/>
            <person name="Kulp D."/>
            <person name="Lancet D."/>
            <person name="Lowe T.M."/>
            <person name="McLysaght A."/>
            <person name="Mikkelsen T."/>
            <person name="Moran J.V."/>
            <person name="Mulder N."/>
            <person name="Pollara V.J."/>
            <person name="Ponting C.P."/>
            <person name="Schuler G."/>
            <person name="Schultz J."/>
            <person name="Slater G."/>
            <person name="Smit A.F."/>
            <person name="Stupka E."/>
            <person name="Szustakowski J."/>
            <person name="Thierry-Mieg D."/>
            <person name="Thierry-Mieg J."/>
            <person name="Wagner L."/>
            <person name="Wallis J."/>
            <person name="Wheeler R."/>
            <person name="Williams A."/>
            <person name="Wolf Y.I."/>
            <person name="Wolfe K.H."/>
            <person name="Yang S.P."/>
            <person name="Yeh R.F."/>
            <person name="Collins F."/>
            <person name="Guyer M.S."/>
            <person name="Peterson J."/>
            <person name="Felsenfeld A."/>
            <person name="Wetterstrand K.A."/>
            <person name="Patrinos A."/>
            <person name="Morgan M.J."/>
            <person name="de Jong P."/>
            <person name="Catanese J.J."/>
            <person name="Osoegawa K."/>
            <person name="Shizuya H."/>
            <person name="Choi S."/>
            <person name="Chen Y.J."/>
        </authorList>
    </citation>
    <scope>NUCLEOTIDE SEQUENCE [LARGE SCALE GENOMIC DNA]</scope>
</reference>
<dbReference type="Ensembl" id="ENST00000508628.6">
    <property type="protein sequence ID" value="ENSP00000425956.2"/>
    <property type="gene ID" value="ENSG00000173821.20"/>
</dbReference>
<dbReference type="GO" id="GO:0016887">
    <property type="term" value="F:ATP hydrolysis activity"/>
    <property type="evidence" value="ECO:0007669"/>
    <property type="project" value="InterPro"/>
</dbReference>
<comment type="catalytic activity">
    <reaction evidence="21">
        <text>ATP + H2O = ADP + phosphate + H(+)</text>
        <dbReference type="Rhea" id="RHEA:13065"/>
        <dbReference type="ChEBI" id="CHEBI:15377"/>
        <dbReference type="ChEBI" id="CHEBI:15378"/>
        <dbReference type="ChEBI" id="CHEBI:30616"/>
        <dbReference type="ChEBI" id="CHEBI:43474"/>
        <dbReference type="ChEBI" id="CHEBI:456216"/>
    </reaction>
    <physiologicalReaction direction="left-to-right" evidence="21">
        <dbReference type="Rhea" id="RHEA:13066"/>
    </physiologicalReaction>
</comment>
<evidence type="ECO:0000256" key="16">
    <source>
        <dbReference type="ARBA" id="ARBA00022833"/>
    </source>
</evidence>